<evidence type="ECO:0000256" key="5">
    <source>
        <dbReference type="SAM" id="MobiDB-lite"/>
    </source>
</evidence>
<evidence type="ECO:0000256" key="2">
    <source>
        <dbReference type="ARBA" id="ARBA00022692"/>
    </source>
</evidence>
<evidence type="ECO:0000256" key="1">
    <source>
        <dbReference type="ARBA" id="ARBA00004141"/>
    </source>
</evidence>
<evidence type="ECO:0000259" key="7">
    <source>
        <dbReference type="Pfam" id="PF13813"/>
    </source>
</evidence>
<accession>A0A6A5SP65</accession>
<evidence type="ECO:0000256" key="4">
    <source>
        <dbReference type="ARBA" id="ARBA00023136"/>
    </source>
</evidence>
<keyword evidence="2 6" id="KW-0812">Transmembrane</keyword>
<feature type="transmembrane region" description="Helical" evidence="6">
    <location>
        <begin position="6"/>
        <end position="27"/>
    </location>
</feature>
<dbReference type="GO" id="GO:0016020">
    <property type="term" value="C:membrane"/>
    <property type="evidence" value="ECO:0007669"/>
    <property type="project" value="UniProtKB-SubCell"/>
</dbReference>
<name>A0A6A5SP65_9PLEO</name>
<gene>
    <name evidence="8" type="ORF">EJ02DRAFT_503108</name>
</gene>
<dbReference type="EMBL" id="ML976040">
    <property type="protein sequence ID" value="KAF1941963.1"/>
    <property type="molecule type" value="Genomic_DNA"/>
</dbReference>
<dbReference type="Pfam" id="PF13813">
    <property type="entry name" value="MBOAT_2"/>
    <property type="match status" value="1"/>
</dbReference>
<feature type="domain" description="Wax synthase" evidence="7">
    <location>
        <begin position="264"/>
        <end position="349"/>
    </location>
</feature>
<sequence length="424" mass="47915">MLSLQFPQQIITLQVPLLYLNNIIALAIGPQYQLLCVSITLPILVLLVAQSLYRDWDGPWGNHYALNCAVCGLPFAYFDWVLLARPDGEAWCKMKYGNEKEEEKENEEGKRNGDGKLGENDVVKKKSRDMQGGSGKTFVSRLWWAMRLATTNRYVGWSNQVKNVVMEVPSDYPRIYFIVRKSLRAVFFYFIRDAMYAYTAASPHGSWMDIKHLKPALGLAGQSFWYRFWYAWVQIVLTYVTLEMANAAYGVVSVATGLANPRDCPSAFGDLRGLWSMRQAWSVVWHQQCRRMCSITGIYLTRDVLRLRRGSFASKYVQLFVGFGVSAIVHGGASMLVHRSFNDDGAFQWLMGQAVVIMVEDHVIDFGKSLGLKDSAFWRVVGFVWTVFAVGAGLEGHVSILTGHGIWVHDRGRDYFGIGPAIVV</sequence>
<reference evidence="8" key="1">
    <citation type="journal article" date="2020" name="Stud. Mycol.">
        <title>101 Dothideomycetes genomes: a test case for predicting lifestyles and emergence of pathogens.</title>
        <authorList>
            <person name="Haridas S."/>
            <person name="Albert R."/>
            <person name="Binder M."/>
            <person name="Bloem J."/>
            <person name="Labutti K."/>
            <person name="Salamov A."/>
            <person name="Andreopoulos B."/>
            <person name="Baker S."/>
            <person name="Barry K."/>
            <person name="Bills G."/>
            <person name="Bluhm B."/>
            <person name="Cannon C."/>
            <person name="Castanera R."/>
            <person name="Culley D."/>
            <person name="Daum C."/>
            <person name="Ezra D."/>
            <person name="Gonzalez J."/>
            <person name="Henrissat B."/>
            <person name="Kuo A."/>
            <person name="Liang C."/>
            <person name="Lipzen A."/>
            <person name="Lutzoni F."/>
            <person name="Magnuson J."/>
            <person name="Mondo S."/>
            <person name="Nolan M."/>
            <person name="Ohm R."/>
            <person name="Pangilinan J."/>
            <person name="Park H.-J."/>
            <person name="Ramirez L."/>
            <person name="Alfaro M."/>
            <person name="Sun H."/>
            <person name="Tritt A."/>
            <person name="Yoshinaga Y."/>
            <person name="Zwiers L.-H."/>
            <person name="Turgeon B."/>
            <person name="Goodwin S."/>
            <person name="Spatafora J."/>
            <person name="Crous P."/>
            <person name="Grigoriev I."/>
        </authorList>
    </citation>
    <scope>NUCLEOTIDE SEQUENCE</scope>
    <source>
        <strain evidence="8">CBS 161.51</strain>
    </source>
</reference>
<keyword evidence="4 6" id="KW-0472">Membrane</keyword>
<feature type="transmembrane region" description="Helical" evidence="6">
    <location>
        <begin position="316"/>
        <end position="334"/>
    </location>
</feature>
<evidence type="ECO:0000313" key="9">
    <source>
        <dbReference type="Proteomes" id="UP000800038"/>
    </source>
</evidence>
<comment type="subcellular location">
    <subcellularLocation>
        <location evidence="1">Membrane</location>
        <topology evidence="1">Multi-pass membrane protein</topology>
    </subcellularLocation>
</comment>
<feature type="region of interest" description="Disordered" evidence="5">
    <location>
        <begin position="101"/>
        <end position="121"/>
    </location>
</feature>
<evidence type="ECO:0000313" key="8">
    <source>
        <dbReference type="EMBL" id="KAF1941963.1"/>
    </source>
</evidence>
<dbReference type="InterPro" id="IPR032805">
    <property type="entry name" value="Wax_synthase_dom"/>
</dbReference>
<feature type="transmembrane region" description="Helical" evidence="6">
    <location>
        <begin position="34"/>
        <end position="52"/>
    </location>
</feature>
<evidence type="ECO:0000256" key="3">
    <source>
        <dbReference type="ARBA" id="ARBA00022989"/>
    </source>
</evidence>
<dbReference type="AlphaFoldDB" id="A0A6A5SP65"/>
<evidence type="ECO:0000256" key="6">
    <source>
        <dbReference type="SAM" id="Phobius"/>
    </source>
</evidence>
<keyword evidence="3 6" id="KW-1133">Transmembrane helix</keyword>
<organism evidence="8 9">
    <name type="scientific">Clathrospora elynae</name>
    <dbReference type="NCBI Taxonomy" id="706981"/>
    <lineage>
        <taxon>Eukaryota</taxon>
        <taxon>Fungi</taxon>
        <taxon>Dikarya</taxon>
        <taxon>Ascomycota</taxon>
        <taxon>Pezizomycotina</taxon>
        <taxon>Dothideomycetes</taxon>
        <taxon>Pleosporomycetidae</taxon>
        <taxon>Pleosporales</taxon>
        <taxon>Diademaceae</taxon>
        <taxon>Clathrospora</taxon>
    </lineage>
</organism>
<dbReference type="Proteomes" id="UP000800038">
    <property type="component" value="Unassembled WGS sequence"/>
</dbReference>
<keyword evidence="9" id="KW-1185">Reference proteome</keyword>
<dbReference type="OrthoDB" id="1077582at2759"/>
<feature type="transmembrane region" description="Helical" evidence="6">
    <location>
        <begin position="64"/>
        <end position="84"/>
    </location>
</feature>
<proteinExistence type="predicted"/>
<feature type="transmembrane region" description="Helical" evidence="6">
    <location>
        <begin position="376"/>
        <end position="394"/>
    </location>
</feature>
<protein>
    <recommendedName>
        <fullName evidence="7">Wax synthase domain-containing protein</fullName>
    </recommendedName>
</protein>